<evidence type="ECO:0000313" key="1">
    <source>
        <dbReference type="EMBL" id="ADR35285.1"/>
    </source>
</evidence>
<keyword evidence="2" id="KW-1185">Reference proteome</keyword>
<organism evidence="1 2">
    <name type="scientific">Sulfuricurvum kujiense (strain ATCC BAA-921 / DSM 16994 / JCM 11577 / YK-1)</name>
    <dbReference type="NCBI Taxonomy" id="709032"/>
    <lineage>
        <taxon>Bacteria</taxon>
        <taxon>Pseudomonadati</taxon>
        <taxon>Campylobacterota</taxon>
        <taxon>Epsilonproteobacteria</taxon>
        <taxon>Campylobacterales</taxon>
        <taxon>Sulfurimonadaceae</taxon>
        <taxon>Sulfuricurvum</taxon>
    </lineage>
</organism>
<dbReference type="RefSeq" id="WP_013449897.1">
    <property type="nucleotide sequence ID" value="NC_014754.1"/>
</dbReference>
<dbReference type="AlphaFoldDB" id="E4U3L9"/>
<evidence type="ECO:0000313" key="2">
    <source>
        <dbReference type="Proteomes" id="UP000008721"/>
    </source>
</evidence>
<proteinExistence type="predicted"/>
<name>E4U3L9_SULKY</name>
<accession>E4U3L9</accession>
<dbReference type="KEGG" id="sku:Sulku_2632"/>
<gene>
    <name evidence="1" type="ordered locus">Sulku_2632</name>
</gene>
<keyword evidence="1" id="KW-0614">Plasmid</keyword>
<geneLocation type="plasmid" evidence="1 2">
    <name>pSULKU01</name>
</geneLocation>
<protein>
    <submittedName>
        <fullName evidence="1">Uncharacterized protein</fullName>
    </submittedName>
</protein>
<reference evidence="1 2" key="1">
    <citation type="journal article" date="2012" name="Stand. Genomic Sci.">
        <title>Complete genome sequence of the sulfur compounds oxidizing chemolithoautotroph Sulfuricurvum kujiense type strain (YK-1(T)).</title>
        <authorList>
            <person name="Han C."/>
            <person name="Kotsyurbenko O."/>
            <person name="Chertkov O."/>
            <person name="Held B."/>
            <person name="Lapidus A."/>
            <person name="Nolan M."/>
            <person name="Lucas S."/>
            <person name="Hammon N."/>
            <person name="Deshpande S."/>
            <person name="Cheng J.F."/>
            <person name="Tapia R."/>
            <person name="Goodwin L.A."/>
            <person name="Pitluck S."/>
            <person name="Liolios K."/>
            <person name="Pagani I."/>
            <person name="Ivanova N."/>
            <person name="Mavromatis K."/>
            <person name="Mikhailova N."/>
            <person name="Pati A."/>
            <person name="Chen A."/>
            <person name="Palaniappan K."/>
            <person name="Land M."/>
            <person name="Hauser L."/>
            <person name="Chang Y.J."/>
            <person name="Jeffries C.D."/>
            <person name="Brambilla E.M."/>
            <person name="Rohde M."/>
            <person name="Spring S."/>
            <person name="Sikorski J."/>
            <person name="Goker M."/>
            <person name="Woyke T."/>
            <person name="Bristow J."/>
            <person name="Eisen J.A."/>
            <person name="Markowitz V."/>
            <person name="Hugenholtz P."/>
            <person name="Kyrpides N.C."/>
            <person name="Klenk H.P."/>
            <person name="Detter J.C."/>
        </authorList>
    </citation>
    <scope>NUCLEOTIDE SEQUENCE [LARGE SCALE GENOMIC DNA]</scope>
    <source>
        <strain evidence="2">ATCC BAA-921 / DSM 16994 / JCM 11577 / YK-1</strain>
    </source>
</reference>
<sequence length="377" mass="42804">MKKTIVMAALVALSFNTYGYELENSVWRVPENVYMQTYENKTFMMGIADAFDREMDTDKEQRHVLTDRIFKAIQGFHRRMVQPGKAKIFYTRISNSIDYMVIPIVEADLNASGATLNTYSTLLRKNAIDAAKGKIWAGGKDKLSLPVRYGDISAAEYQSRENMGAVAKESVNIPIVGVQMDSFSSELLTIFQAARKFNVEMKIIDRLESLAKMSDAEIEDAVVAFNKSHTNTSGTDHPLGECYGVLDAQKPYLLKATLVQKMGGITTMDPLVREDVTYVKYDGRIIPDGFEYLKKVAEFQKAKLIPSGDVKDVAQFDSPYRKFKQQYPNEINRPAILFPDDDKCLLSTLKQYAPDTFRDYERGMVQNVKNFFKQIVR</sequence>
<dbReference type="Proteomes" id="UP000008721">
    <property type="component" value="Plasmid pSULKU01"/>
</dbReference>
<dbReference type="HOGENOM" id="CLU_733473_0_0_7"/>
<dbReference type="EMBL" id="CP002356">
    <property type="protein sequence ID" value="ADR35285.1"/>
    <property type="molecule type" value="Genomic_DNA"/>
</dbReference>